<proteinExistence type="predicted"/>
<gene>
    <name evidence="1" type="ORF">MICAE_1460001</name>
</gene>
<evidence type="ECO:0000313" key="2">
    <source>
        <dbReference type="Proteomes" id="UP000003273"/>
    </source>
</evidence>
<accession>I4GS50</accession>
<evidence type="ECO:0008006" key="3">
    <source>
        <dbReference type="Google" id="ProtNLM"/>
    </source>
</evidence>
<sequence length="79" mass="9301">MRYSVKVDQIVMQFKLESAQLLELMKYFGLNYGAIDMIVTPDERYIFLEINPVGEFFWLELYPPYFPISQAIAEILVNS</sequence>
<dbReference type="SUPFAM" id="SSF56059">
    <property type="entry name" value="Glutathione synthetase ATP-binding domain-like"/>
    <property type="match status" value="1"/>
</dbReference>
<dbReference type="EMBL" id="CAIL01000053">
    <property type="protein sequence ID" value="CCI12624.1"/>
    <property type="molecule type" value="Genomic_DNA"/>
</dbReference>
<dbReference type="HOGENOM" id="CLU_196738_0_0_3"/>
<dbReference type="AlphaFoldDB" id="I4GS50"/>
<dbReference type="Gene3D" id="3.30.470.20">
    <property type="entry name" value="ATP-grasp fold, B domain"/>
    <property type="match status" value="1"/>
</dbReference>
<protein>
    <recommendedName>
        <fullName evidence="3">ATP-grasp domain-containing protein</fullName>
    </recommendedName>
</protein>
<dbReference type="Proteomes" id="UP000003273">
    <property type="component" value="Unassembled WGS sequence"/>
</dbReference>
<reference evidence="1 2" key="1">
    <citation type="submission" date="2012-04" db="EMBL/GenBank/DDBJ databases">
        <authorList>
            <person name="Genoscope - CEA"/>
        </authorList>
    </citation>
    <scope>NUCLEOTIDE SEQUENCE [LARGE SCALE GENOMIC DNA]</scope>
    <source>
        <strain evidence="1 2">9806</strain>
    </source>
</reference>
<evidence type="ECO:0000313" key="1">
    <source>
        <dbReference type="EMBL" id="CCI12624.1"/>
    </source>
</evidence>
<comment type="caution">
    <text evidence="1">The sequence shown here is derived from an EMBL/GenBank/DDBJ whole genome shotgun (WGS) entry which is preliminary data.</text>
</comment>
<organism evidence="1 2">
    <name type="scientific">Microcystis aeruginosa PCC 9806</name>
    <dbReference type="NCBI Taxonomy" id="1160282"/>
    <lineage>
        <taxon>Bacteria</taxon>
        <taxon>Bacillati</taxon>
        <taxon>Cyanobacteriota</taxon>
        <taxon>Cyanophyceae</taxon>
        <taxon>Oscillatoriophycideae</taxon>
        <taxon>Chroococcales</taxon>
        <taxon>Microcystaceae</taxon>
        <taxon>Microcystis</taxon>
    </lineage>
</organism>
<name>I4GS50_MICAE</name>